<dbReference type="EMBL" id="CAJNRG010011355">
    <property type="protein sequence ID" value="CAF2131315.1"/>
    <property type="molecule type" value="Genomic_DNA"/>
</dbReference>
<organism evidence="1 3">
    <name type="scientific">Rotaria magnacalcarata</name>
    <dbReference type="NCBI Taxonomy" id="392030"/>
    <lineage>
        <taxon>Eukaryota</taxon>
        <taxon>Metazoa</taxon>
        <taxon>Spiralia</taxon>
        <taxon>Gnathifera</taxon>
        <taxon>Rotifera</taxon>
        <taxon>Eurotatoria</taxon>
        <taxon>Bdelloidea</taxon>
        <taxon>Philodinida</taxon>
        <taxon>Philodinidae</taxon>
        <taxon>Rotaria</taxon>
    </lineage>
</organism>
<accession>A0A816WBF8</accession>
<evidence type="ECO:0000313" key="3">
    <source>
        <dbReference type="Proteomes" id="UP000663887"/>
    </source>
</evidence>
<protein>
    <submittedName>
        <fullName evidence="1">Uncharacterized protein</fullName>
    </submittedName>
</protein>
<evidence type="ECO:0000313" key="1">
    <source>
        <dbReference type="EMBL" id="CAF2131315.1"/>
    </source>
</evidence>
<comment type="caution">
    <text evidence="1">The sequence shown here is derived from an EMBL/GenBank/DDBJ whole genome shotgun (WGS) entry which is preliminary data.</text>
</comment>
<name>A0A816WBF8_9BILA</name>
<feature type="non-terminal residue" evidence="1">
    <location>
        <position position="43"/>
    </location>
</feature>
<gene>
    <name evidence="2" type="ORF">UXM345_LOCUS38575</name>
    <name evidence="1" type="ORF">XDN619_LOCUS24768</name>
</gene>
<dbReference type="Proteomes" id="UP000663842">
    <property type="component" value="Unassembled WGS sequence"/>
</dbReference>
<sequence length="43" mass="4927">MIILYGAKRGCSDMWNFSVGDRILSALRRSDYSILAICSKWQT</sequence>
<proteinExistence type="predicted"/>
<reference evidence="1" key="1">
    <citation type="submission" date="2021-02" db="EMBL/GenBank/DDBJ databases">
        <authorList>
            <person name="Nowell W R."/>
        </authorList>
    </citation>
    <scope>NUCLEOTIDE SEQUENCE</scope>
</reference>
<dbReference type="Proteomes" id="UP000663887">
    <property type="component" value="Unassembled WGS sequence"/>
</dbReference>
<dbReference type="AlphaFoldDB" id="A0A816WBF8"/>
<dbReference type="EMBL" id="CAJOBF010028918">
    <property type="protein sequence ID" value="CAF4413762.1"/>
    <property type="molecule type" value="Genomic_DNA"/>
</dbReference>
<evidence type="ECO:0000313" key="2">
    <source>
        <dbReference type="EMBL" id="CAF4413762.1"/>
    </source>
</evidence>